<proteinExistence type="predicted"/>
<dbReference type="Proteomes" id="UP000315496">
    <property type="component" value="Chromosome 1"/>
</dbReference>
<dbReference type="EMBL" id="VDLU01000001">
    <property type="protein sequence ID" value="TNJ29874.1"/>
    <property type="molecule type" value="Genomic_DNA"/>
</dbReference>
<gene>
    <name evidence="2" type="ORF">GMRT_10299</name>
</gene>
<keyword evidence="1" id="KW-0812">Transmembrane</keyword>
<protein>
    <submittedName>
        <fullName evidence="2">Uncharacterized protein</fullName>
    </submittedName>
</protein>
<evidence type="ECO:0000313" key="2">
    <source>
        <dbReference type="EMBL" id="TNJ29874.1"/>
    </source>
</evidence>
<organism evidence="2 3">
    <name type="scientific">Giardia muris</name>
    <dbReference type="NCBI Taxonomy" id="5742"/>
    <lineage>
        <taxon>Eukaryota</taxon>
        <taxon>Metamonada</taxon>
        <taxon>Diplomonadida</taxon>
        <taxon>Hexamitidae</taxon>
        <taxon>Giardiinae</taxon>
        <taxon>Giardia</taxon>
    </lineage>
</organism>
<keyword evidence="3" id="KW-1185">Reference proteome</keyword>
<evidence type="ECO:0000256" key="1">
    <source>
        <dbReference type="SAM" id="Phobius"/>
    </source>
</evidence>
<dbReference type="VEuPathDB" id="GiardiaDB:GMRT_10299"/>
<dbReference type="AlphaFoldDB" id="A0A4Z1SVS7"/>
<evidence type="ECO:0000313" key="3">
    <source>
        <dbReference type="Proteomes" id="UP000315496"/>
    </source>
</evidence>
<accession>A0A4Z1SVS7</accession>
<keyword evidence="1" id="KW-0472">Membrane</keyword>
<comment type="caution">
    <text evidence="2">The sequence shown here is derived from an EMBL/GenBank/DDBJ whole genome shotgun (WGS) entry which is preliminary data.</text>
</comment>
<reference evidence="2 3" key="1">
    <citation type="submission" date="2019-05" db="EMBL/GenBank/DDBJ databases">
        <title>The compact genome of Giardia muris reveals important steps in the evolution of intestinal protozoan parasites.</title>
        <authorList>
            <person name="Xu F."/>
            <person name="Jimenez-Gonzalez A."/>
            <person name="Einarsson E."/>
            <person name="Astvaldsson A."/>
            <person name="Peirasmaki D."/>
            <person name="Eckmann L."/>
            <person name="Andersson J.O."/>
            <person name="Svard S.G."/>
            <person name="Jerlstrom-Hultqvist J."/>
        </authorList>
    </citation>
    <scope>NUCLEOTIDE SEQUENCE [LARGE SCALE GENOMIC DNA]</scope>
    <source>
        <strain evidence="2 3">Roberts-Thomson</strain>
    </source>
</reference>
<feature type="transmembrane region" description="Helical" evidence="1">
    <location>
        <begin position="55"/>
        <end position="77"/>
    </location>
</feature>
<name>A0A4Z1SVS7_GIAMU</name>
<sequence length="120" mass="13426">MRFEQTIFATKSVHVALQGLLILLLISQGIMLCHYGGTCGLLLNALEPYPRLQAIIVSYAFIGTASLHLVLILEAVHETRSVTIPICRGIKMILHVILIPLLVFQYVRTALRKRTLMGHH</sequence>
<feature type="transmembrane region" description="Helical" evidence="1">
    <location>
        <begin position="20"/>
        <end position="43"/>
    </location>
</feature>
<feature type="transmembrane region" description="Helical" evidence="1">
    <location>
        <begin position="89"/>
        <end position="107"/>
    </location>
</feature>
<keyword evidence="1" id="KW-1133">Transmembrane helix</keyword>